<sequence length="120" mass="13018">MMFTLSVERGRDRILVVLSGHAALAELLSGIDFLAQLCRRGGIDKAMLDLMAIDHDLSQQELEDIGRYMAQTLAGLAKVGVAVATDQHRGIAAAQARDMGLNLRPFHTIAEAEAWLMSAD</sequence>
<protein>
    <recommendedName>
        <fullName evidence="3">STAS/SEC14 domain-containing protein</fullName>
    </recommendedName>
</protein>
<evidence type="ECO:0000313" key="2">
    <source>
        <dbReference type="Proteomes" id="UP000715965"/>
    </source>
</evidence>
<comment type="caution">
    <text evidence="1">The sequence shown here is derived from an EMBL/GenBank/DDBJ whole genome shotgun (WGS) entry which is preliminary data.</text>
</comment>
<keyword evidence="2" id="KW-1185">Reference proteome</keyword>
<gene>
    <name evidence="1" type="ORF">IM725_00720</name>
</gene>
<evidence type="ECO:0000313" key="1">
    <source>
        <dbReference type="EMBL" id="MBE7939091.1"/>
    </source>
</evidence>
<dbReference type="RefSeq" id="WP_193778643.1">
    <property type="nucleotide sequence ID" value="NZ_JADDOJ010000002.1"/>
</dbReference>
<dbReference type="EMBL" id="JADDOJ010000002">
    <property type="protein sequence ID" value="MBE7939091.1"/>
    <property type="molecule type" value="Genomic_DNA"/>
</dbReference>
<organism evidence="1 2">
    <name type="scientific">Ramlibacter aquaticus</name>
    <dbReference type="NCBI Taxonomy" id="2780094"/>
    <lineage>
        <taxon>Bacteria</taxon>
        <taxon>Pseudomonadati</taxon>
        <taxon>Pseudomonadota</taxon>
        <taxon>Betaproteobacteria</taxon>
        <taxon>Burkholderiales</taxon>
        <taxon>Comamonadaceae</taxon>
        <taxon>Ramlibacter</taxon>
    </lineage>
</organism>
<evidence type="ECO:0008006" key="3">
    <source>
        <dbReference type="Google" id="ProtNLM"/>
    </source>
</evidence>
<accession>A0ABR9S9Y0</accession>
<proteinExistence type="predicted"/>
<reference evidence="1 2" key="1">
    <citation type="submission" date="2020-10" db="EMBL/GenBank/DDBJ databases">
        <title>Draft genome of Ramlibacter aquaticus LMG 30558.</title>
        <authorList>
            <person name="Props R."/>
        </authorList>
    </citation>
    <scope>NUCLEOTIDE SEQUENCE [LARGE SCALE GENOMIC DNA]</scope>
    <source>
        <strain evidence="1 2">LMG 30558</strain>
    </source>
</reference>
<name>A0ABR9S9Y0_9BURK</name>
<dbReference type="Proteomes" id="UP000715965">
    <property type="component" value="Unassembled WGS sequence"/>
</dbReference>